<dbReference type="RefSeq" id="WP_021821129.1">
    <property type="nucleotide sequence ID" value="NZ_AVBC01000068.1"/>
</dbReference>
<dbReference type="AlphaFoldDB" id="W1N2F5"/>
<reference evidence="2 3" key="1">
    <citation type="submission" date="2013-08" db="EMBL/GenBank/DDBJ databases">
        <title>draft genome of Halomonas huanghegensis, strain BJGMM-B45T.</title>
        <authorList>
            <person name="Miao C."/>
            <person name="Wan Y."/>
            <person name="Jin W."/>
        </authorList>
    </citation>
    <scope>NUCLEOTIDE SEQUENCE [LARGE SCALE GENOMIC DNA]</scope>
    <source>
        <strain evidence="2 3">BJGMM-B45</strain>
    </source>
</reference>
<dbReference type="PATRIC" id="fig|1178482.3.peg.4163"/>
<dbReference type="EMBL" id="AVBC01000068">
    <property type="protein sequence ID" value="ERL49160.1"/>
    <property type="molecule type" value="Genomic_DNA"/>
</dbReference>
<name>W1N2F5_9GAMM</name>
<feature type="compositionally biased region" description="Polar residues" evidence="1">
    <location>
        <begin position="1"/>
        <end position="10"/>
    </location>
</feature>
<organism evidence="2 3">
    <name type="scientific">Halomonas huangheensis</name>
    <dbReference type="NCBI Taxonomy" id="1178482"/>
    <lineage>
        <taxon>Bacteria</taxon>
        <taxon>Pseudomonadati</taxon>
        <taxon>Pseudomonadota</taxon>
        <taxon>Gammaproteobacteria</taxon>
        <taxon>Oceanospirillales</taxon>
        <taxon>Halomonadaceae</taxon>
        <taxon>Halomonas</taxon>
    </lineage>
</organism>
<gene>
    <name evidence="2" type="ORF">BJB45_07755</name>
</gene>
<evidence type="ECO:0000313" key="3">
    <source>
        <dbReference type="Proteomes" id="UP000019113"/>
    </source>
</evidence>
<accession>W1N2F5</accession>
<evidence type="ECO:0008006" key="4">
    <source>
        <dbReference type="Google" id="ProtNLM"/>
    </source>
</evidence>
<feature type="region of interest" description="Disordered" evidence="1">
    <location>
        <begin position="1"/>
        <end position="25"/>
    </location>
</feature>
<dbReference type="Proteomes" id="UP000019113">
    <property type="component" value="Unassembled WGS sequence"/>
</dbReference>
<dbReference type="OrthoDB" id="6173366at2"/>
<sequence>MQPNINQSAKATAGKPPIEHQKPLNRMPEVIMPAMPPLGLIMAIENWVKRRVVAWRGRRQQRAAAREAGNLDHRMRRDIGIDQ</sequence>
<keyword evidence="3" id="KW-1185">Reference proteome</keyword>
<proteinExistence type="predicted"/>
<comment type="caution">
    <text evidence="2">The sequence shown here is derived from an EMBL/GenBank/DDBJ whole genome shotgun (WGS) entry which is preliminary data.</text>
</comment>
<evidence type="ECO:0000256" key="1">
    <source>
        <dbReference type="SAM" id="MobiDB-lite"/>
    </source>
</evidence>
<dbReference type="KEGG" id="hhu:AR456_09045"/>
<protein>
    <recommendedName>
        <fullName evidence="4">DUF1127 domain-containing protein</fullName>
    </recommendedName>
</protein>
<evidence type="ECO:0000313" key="2">
    <source>
        <dbReference type="EMBL" id="ERL49160.1"/>
    </source>
</evidence>